<organism evidence="3 4">
    <name type="scientific">Rubroshorea leprosula</name>
    <dbReference type="NCBI Taxonomy" id="152421"/>
    <lineage>
        <taxon>Eukaryota</taxon>
        <taxon>Viridiplantae</taxon>
        <taxon>Streptophyta</taxon>
        <taxon>Embryophyta</taxon>
        <taxon>Tracheophyta</taxon>
        <taxon>Spermatophyta</taxon>
        <taxon>Magnoliopsida</taxon>
        <taxon>eudicotyledons</taxon>
        <taxon>Gunneridae</taxon>
        <taxon>Pentapetalae</taxon>
        <taxon>rosids</taxon>
        <taxon>malvids</taxon>
        <taxon>Malvales</taxon>
        <taxon>Dipterocarpaceae</taxon>
        <taxon>Rubroshorea</taxon>
    </lineage>
</organism>
<sequence>MTVQVEDGSAEVVAPPPPPLPPSQRRPRVREVSSRFMSPSPHSSSSTLGDQTKSPLRNQQQREQRQRRRLELEADDNRPRVREVGSRFMSPSQHSSSSTSGEPSRSPLRNQRERSVSAQRQRRRLEMEADENRPAETHRSLESPFTSTSTNTVKKFHLSRTSSDSAKLFGRSTPLRPDTPTTITSDITASSRIRLNHCPATAATKLLQSSVMSMPETDQLPSISTRFLSERNLNKGNDTSKPTASPFSRSLNSSLYSSETPMFHHPLKGGSVKPGGLSLPPVPKPGTDTRKAKKVCSLQEDVHSLKLLHNHWLQWTFTNAKAEATMQFQKGETERTIYSLGLKISTLYDSVKRKRIELGVLQRMKTLTTILEAQMPYLDTWSAFQEEYSNSLSEAVEALLNASLRLPISGNVRADVREVGEAINSAVKMMEMIFCHVQGFMPKAEEMESLISELARVTGGEKALVEECGDLLSMTYASQVEECSLQSQLIQFSRRCATKFQEDGL</sequence>
<dbReference type="GO" id="GO:0008017">
    <property type="term" value="F:microtubule binding"/>
    <property type="evidence" value="ECO:0007669"/>
    <property type="project" value="TreeGrafter"/>
</dbReference>
<evidence type="ECO:0000313" key="3">
    <source>
        <dbReference type="EMBL" id="GKV18870.1"/>
    </source>
</evidence>
<accession>A0AAV5K700</accession>
<evidence type="ECO:0000313" key="4">
    <source>
        <dbReference type="Proteomes" id="UP001054252"/>
    </source>
</evidence>
<dbReference type="Proteomes" id="UP001054252">
    <property type="component" value="Unassembled WGS sequence"/>
</dbReference>
<reference evidence="3 4" key="1">
    <citation type="journal article" date="2021" name="Commun. Biol.">
        <title>The genome of Shorea leprosula (Dipterocarpaceae) highlights the ecological relevance of drought in aseasonal tropical rainforests.</title>
        <authorList>
            <person name="Ng K.K.S."/>
            <person name="Kobayashi M.J."/>
            <person name="Fawcett J.A."/>
            <person name="Hatakeyama M."/>
            <person name="Paape T."/>
            <person name="Ng C.H."/>
            <person name="Ang C.C."/>
            <person name="Tnah L.H."/>
            <person name="Lee C.T."/>
            <person name="Nishiyama T."/>
            <person name="Sese J."/>
            <person name="O'Brien M.J."/>
            <person name="Copetti D."/>
            <person name="Mohd Noor M.I."/>
            <person name="Ong R.C."/>
            <person name="Putra M."/>
            <person name="Sireger I.Z."/>
            <person name="Indrioko S."/>
            <person name="Kosugi Y."/>
            <person name="Izuno A."/>
            <person name="Isagi Y."/>
            <person name="Lee S.L."/>
            <person name="Shimizu K.K."/>
        </authorList>
    </citation>
    <scope>NUCLEOTIDE SEQUENCE [LARGE SCALE GENOMIC DNA]</scope>
    <source>
        <strain evidence="3">214</strain>
    </source>
</reference>
<dbReference type="EMBL" id="BPVZ01000051">
    <property type="protein sequence ID" value="GKV18870.1"/>
    <property type="molecule type" value="Genomic_DNA"/>
</dbReference>
<feature type="compositionally biased region" description="Low complexity" evidence="2">
    <location>
        <begin position="34"/>
        <end position="46"/>
    </location>
</feature>
<feature type="region of interest" description="Disordered" evidence="2">
    <location>
        <begin position="231"/>
        <end position="290"/>
    </location>
</feature>
<dbReference type="InterPro" id="IPR007573">
    <property type="entry name" value="QWRF"/>
</dbReference>
<dbReference type="GO" id="GO:0005880">
    <property type="term" value="C:nuclear microtubule"/>
    <property type="evidence" value="ECO:0007669"/>
    <property type="project" value="TreeGrafter"/>
</dbReference>
<dbReference type="Pfam" id="PF04484">
    <property type="entry name" value="QWRF"/>
    <property type="match status" value="1"/>
</dbReference>
<evidence type="ECO:0000256" key="1">
    <source>
        <dbReference type="ARBA" id="ARBA00010016"/>
    </source>
</evidence>
<feature type="compositionally biased region" description="Low complexity" evidence="2">
    <location>
        <begin position="90"/>
        <end position="107"/>
    </location>
</feature>
<proteinExistence type="inferred from homology"/>
<comment type="similarity">
    <text evidence="1">Belongs to the QWRF family.</text>
</comment>
<dbReference type="PANTHER" id="PTHR31807:SF6">
    <property type="entry name" value="PROTEIN ENDOSPERM DEFECTIVE 1-RELATED"/>
    <property type="match status" value="1"/>
</dbReference>
<name>A0AAV5K700_9ROSI</name>
<feature type="compositionally biased region" description="Polar residues" evidence="2">
    <location>
        <begin position="234"/>
        <end position="243"/>
    </location>
</feature>
<feature type="compositionally biased region" description="Low complexity" evidence="2">
    <location>
        <begin position="245"/>
        <end position="258"/>
    </location>
</feature>
<keyword evidence="4" id="KW-1185">Reference proteome</keyword>
<feature type="compositionally biased region" description="Polar residues" evidence="2">
    <location>
        <begin position="143"/>
        <end position="165"/>
    </location>
</feature>
<feature type="region of interest" description="Disordered" evidence="2">
    <location>
        <begin position="1"/>
        <end position="184"/>
    </location>
</feature>
<evidence type="ECO:0008006" key="5">
    <source>
        <dbReference type="Google" id="ProtNLM"/>
    </source>
</evidence>
<protein>
    <recommendedName>
        <fullName evidence="5">Protein ENDOSPERM DEFECTIVE 1</fullName>
    </recommendedName>
</protein>
<evidence type="ECO:0000256" key="2">
    <source>
        <dbReference type="SAM" id="MobiDB-lite"/>
    </source>
</evidence>
<comment type="caution">
    <text evidence="3">The sequence shown here is derived from an EMBL/GenBank/DDBJ whole genome shotgun (WGS) entry which is preliminary data.</text>
</comment>
<gene>
    <name evidence="3" type="ORF">SLEP1_g29195</name>
</gene>
<feature type="compositionally biased region" description="Basic and acidic residues" evidence="2">
    <location>
        <begin position="124"/>
        <end position="141"/>
    </location>
</feature>
<dbReference type="GO" id="GO:0051225">
    <property type="term" value="P:spindle assembly"/>
    <property type="evidence" value="ECO:0007669"/>
    <property type="project" value="TreeGrafter"/>
</dbReference>
<feature type="compositionally biased region" description="Pro residues" evidence="2">
    <location>
        <begin position="14"/>
        <end position="24"/>
    </location>
</feature>
<dbReference type="AlphaFoldDB" id="A0AAV5K700"/>
<feature type="compositionally biased region" description="Basic and acidic residues" evidence="2">
    <location>
        <begin position="60"/>
        <end position="85"/>
    </location>
</feature>
<dbReference type="GO" id="GO:0005737">
    <property type="term" value="C:cytoplasm"/>
    <property type="evidence" value="ECO:0007669"/>
    <property type="project" value="TreeGrafter"/>
</dbReference>
<dbReference type="PANTHER" id="PTHR31807">
    <property type="entry name" value="AUGMIN FAMILY MEMBER"/>
    <property type="match status" value="1"/>
</dbReference>